<evidence type="ECO:0000256" key="1">
    <source>
        <dbReference type="SAM" id="MobiDB-lite"/>
    </source>
</evidence>
<protein>
    <submittedName>
        <fullName evidence="2">Uncharacterized protein</fullName>
    </submittedName>
</protein>
<feature type="compositionally biased region" description="Basic and acidic residues" evidence="1">
    <location>
        <begin position="36"/>
        <end position="56"/>
    </location>
</feature>
<proteinExistence type="predicted"/>
<accession>A0AAN7UFY5</accession>
<dbReference type="AlphaFoldDB" id="A0AAN7UFY5"/>
<comment type="caution">
    <text evidence="2">The sequence shown here is derived from an EMBL/GenBank/DDBJ whole genome shotgun (WGS) entry which is preliminary data.</text>
</comment>
<evidence type="ECO:0000313" key="3">
    <source>
        <dbReference type="Proteomes" id="UP001305414"/>
    </source>
</evidence>
<feature type="compositionally biased region" description="Polar residues" evidence="1">
    <location>
        <begin position="81"/>
        <end position="90"/>
    </location>
</feature>
<evidence type="ECO:0000313" key="2">
    <source>
        <dbReference type="EMBL" id="KAK5631575.1"/>
    </source>
</evidence>
<dbReference type="EMBL" id="JAWHQM010000020">
    <property type="protein sequence ID" value="KAK5631575.1"/>
    <property type="molecule type" value="Genomic_DNA"/>
</dbReference>
<sequence length="213" mass="23107">MGAKASKPARTASRKFPTRAPGNAVPPRPTGVPHAKQAEPRTVKDEAIRSDGRDPDLDLDASANPAYSERLRQMGVATPFPTLSNSSTVGPFSSPSPSTYTQTSSSLSPPSQTPSRSSPPNTTTTTPFYPPPSQNRTLNALEARRELQARADEEFQDPSRGREFLDVGTLGRPYYSSIAAPQQAILRRDCGSKAACLRDWGPVVLLYPSRRRQ</sequence>
<dbReference type="Proteomes" id="UP001305414">
    <property type="component" value="Unassembled WGS sequence"/>
</dbReference>
<organism evidence="2 3">
    <name type="scientific">Xylaria bambusicola</name>
    <dbReference type="NCBI Taxonomy" id="326684"/>
    <lineage>
        <taxon>Eukaryota</taxon>
        <taxon>Fungi</taxon>
        <taxon>Dikarya</taxon>
        <taxon>Ascomycota</taxon>
        <taxon>Pezizomycotina</taxon>
        <taxon>Sordariomycetes</taxon>
        <taxon>Xylariomycetidae</taxon>
        <taxon>Xylariales</taxon>
        <taxon>Xylariaceae</taxon>
        <taxon>Xylaria</taxon>
    </lineage>
</organism>
<reference evidence="2 3" key="1">
    <citation type="submission" date="2023-10" db="EMBL/GenBank/DDBJ databases">
        <title>Draft genome sequence of Xylaria bambusicola isolate GMP-LS, the root and basal stem rot pathogen of sugarcane in Indonesia.</title>
        <authorList>
            <person name="Selvaraj P."/>
            <person name="Muralishankar V."/>
            <person name="Muruganantham S."/>
            <person name="Sp S."/>
            <person name="Haryani S."/>
            <person name="Lau K.J.X."/>
            <person name="Naqvi N.I."/>
        </authorList>
    </citation>
    <scope>NUCLEOTIDE SEQUENCE [LARGE SCALE GENOMIC DNA]</scope>
    <source>
        <strain evidence="2">GMP-LS</strain>
    </source>
</reference>
<feature type="compositionally biased region" description="Low complexity" evidence="1">
    <location>
        <begin position="91"/>
        <end position="127"/>
    </location>
</feature>
<gene>
    <name evidence="2" type="ORF">RRF57_007289</name>
</gene>
<name>A0AAN7UFY5_9PEZI</name>
<keyword evidence="3" id="KW-1185">Reference proteome</keyword>
<feature type="region of interest" description="Disordered" evidence="1">
    <location>
        <begin position="1"/>
        <end position="136"/>
    </location>
</feature>